<feature type="region of interest" description="Disordered" evidence="1">
    <location>
        <begin position="1"/>
        <end position="24"/>
    </location>
</feature>
<dbReference type="OrthoDB" id="762982at2759"/>
<dbReference type="WBParaSite" id="MCOS_0000515901-mRNA-1">
    <property type="protein sequence ID" value="MCOS_0000515901-mRNA-1"/>
    <property type="gene ID" value="MCOS_0000515901"/>
</dbReference>
<evidence type="ECO:0000313" key="3">
    <source>
        <dbReference type="Proteomes" id="UP000267029"/>
    </source>
</evidence>
<feature type="region of interest" description="Disordered" evidence="1">
    <location>
        <begin position="296"/>
        <end position="321"/>
    </location>
</feature>
<proteinExistence type="predicted"/>
<accession>A0A0R3UDZ1</accession>
<evidence type="ECO:0000313" key="2">
    <source>
        <dbReference type="EMBL" id="VDD79157.1"/>
    </source>
</evidence>
<feature type="compositionally biased region" description="Polar residues" evidence="1">
    <location>
        <begin position="205"/>
        <end position="221"/>
    </location>
</feature>
<evidence type="ECO:0000256" key="1">
    <source>
        <dbReference type="SAM" id="MobiDB-lite"/>
    </source>
</evidence>
<feature type="compositionally biased region" description="Polar residues" evidence="1">
    <location>
        <begin position="183"/>
        <end position="198"/>
    </location>
</feature>
<reference evidence="2 3" key="2">
    <citation type="submission" date="2018-10" db="EMBL/GenBank/DDBJ databases">
        <authorList>
            <consortium name="Pathogen Informatics"/>
        </authorList>
    </citation>
    <scope>NUCLEOTIDE SEQUENCE [LARGE SCALE GENOMIC DNA]</scope>
</reference>
<reference evidence="4" key="1">
    <citation type="submission" date="2017-02" db="UniProtKB">
        <authorList>
            <consortium name="WormBaseParasite"/>
        </authorList>
    </citation>
    <scope>IDENTIFICATION</scope>
</reference>
<evidence type="ECO:0000313" key="4">
    <source>
        <dbReference type="WBParaSite" id="MCOS_0000515901-mRNA-1"/>
    </source>
</evidence>
<feature type="compositionally biased region" description="Polar residues" evidence="1">
    <location>
        <begin position="8"/>
        <end position="19"/>
    </location>
</feature>
<gene>
    <name evidence="2" type="ORF">MCOS_LOCUS5160</name>
</gene>
<dbReference type="AlphaFoldDB" id="A0A0R3UDZ1"/>
<sequence>MHSPTLIIPQQSTSLSGFDQSHPKIPHYPPTPILQVPFNTAAMQGDQRQQICQGTSIIPAGAILFTHTPVIIPNNGMGSLNSIEVIYAPPPPPPQAMSHIHMQDPLQKQASPLLRESINMALKQNEYASRLREIVQHKIQVAKQQEELRRSETCSSLFPQEHCMSQRPNSTQISLWQRLMGHNGSTTENNTNLEGSDQQVRDASPYSSNINHKEQSSTMQALQEGQLFSAPESSSLFQRWPPRVDASYSQPFQPDGCAHKNTTINHLNCSVSNQFKSLDFSSDQNKLSDNAKASYLGGQDTASNPINGASASGDTTARRLS</sequence>
<name>A0A0R3UDZ1_MESCO</name>
<feature type="compositionally biased region" description="Polar residues" evidence="1">
    <location>
        <begin position="300"/>
        <end position="315"/>
    </location>
</feature>
<organism evidence="4">
    <name type="scientific">Mesocestoides corti</name>
    <name type="common">Flatworm</name>
    <dbReference type="NCBI Taxonomy" id="53468"/>
    <lineage>
        <taxon>Eukaryota</taxon>
        <taxon>Metazoa</taxon>
        <taxon>Spiralia</taxon>
        <taxon>Lophotrochozoa</taxon>
        <taxon>Platyhelminthes</taxon>
        <taxon>Cestoda</taxon>
        <taxon>Eucestoda</taxon>
        <taxon>Cyclophyllidea</taxon>
        <taxon>Mesocestoididae</taxon>
        <taxon>Mesocestoides</taxon>
    </lineage>
</organism>
<protein>
    <submittedName>
        <fullName evidence="4">MITF_TFEB_C_3_N domain-containing protein</fullName>
    </submittedName>
</protein>
<feature type="region of interest" description="Disordered" evidence="1">
    <location>
        <begin position="182"/>
        <end position="221"/>
    </location>
</feature>
<dbReference type="Proteomes" id="UP000267029">
    <property type="component" value="Unassembled WGS sequence"/>
</dbReference>
<dbReference type="EMBL" id="UXSR01005182">
    <property type="protein sequence ID" value="VDD79157.1"/>
    <property type="molecule type" value="Genomic_DNA"/>
</dbReference>
<dbReference type="STRING" id="53468.A0A0R3UDZ1"/>
<keyword evidence="3" id="KW-1185">Reference proteome</keyword>